<reference evidence="7 8" key="1">
    <citation type="submission" date="2018-08" db="EMBL/GenBank/DDBJ databases">
        <title>Genomic Encyclopedia of Type Strains, Phase III (KMG-III): the genomes of soil and plant-associated and newly described type strains.</title>
        <authorList>
            <person name="Whitman W."/>
        </authorList>
    </citation>
    <scope>NUCLEOTIDE SEQUENCE [LARGE SCALE GENOMIC DNA]</scope>
    <source>
        <strain evidence="7 8">CECT 7375</strain>
    </source>
</reference>
<evidence type="ECO:0000313" key="7">
    <source>
        <dbReference type="EMBL" id="REG85790.1"/>
    </source>
</evidence>
<sequence length="181" mass="20101">MTILFAAMLNDSLPKYFDPRKYANHESAIEGYLPLNQLKELCAILASDEGDAFIHLDFRVDEDRRYIATGSLKATVQVVCQRCMEAVPQELSVDLSLAFVYDEDHAKNIPSDYDPVVMTDGDVILADMVEQEIILALPIVAYHEESGCNPTAVKYASSTDDAPDDEKKPNPFSILANLKAK</sequence>
<feature type="region of interest" description="Disordered" evidence="6">
    <location>
        <begin position="153"/>
        <end position="181"/>
    </location>
</feature>
<dbReference type="InterPro" id="IPR003772">
    <property type="entry name" value="YceD"/>
</dbReference>
<proteinExistence type="inferred from homology"/>
<evidence type="ECO:0000256" key="1">
    <source>
        <dbReference type="ARBA" id="ARBA00002868"/>
    </source>
</evidence>
<dbReference type="AlphaFoldDB" id="A0A3E0DRP2"/>
<dbReference type="Proteomes" id="UP000256542">
    <property type="component" value="Unassembled WGS sequence"/>
</dbReference>
<keyword evidence="4" id="KW-0690">Ribosome biogenesis</keyword>
<dbReference type="GO" id="GO:0005829">
    <property type="term" value="C:cytosol"/>
    <property type="evidence" value="ECO:0007669"/>
    <property type="project" value="TreeGrafter"/>
</dbReference>
<dbReference type="PANTHER" id="PTHR38099:SF1">
    <property type="entry name" value="LARGE RIBOSOMAL RNA SUBUNIT ACCUMULATION PROTEIN YCED"/>
    <property type="match status" value="1"/>
</dbReference>
<dbReference type="InterPro" id="IPR039255">
    <property type="entry name" value="YceD_bac"/>
</dbReference>
<evidence type="ECO:0000256" key="3">
    <source>
        <dbReference type="ARBA" id="ARBA00015716"/>
    </source>
</evidence>
<comment type="similarity">
    <text evidence="2">Belongs to the DUF177 domain family.</text>
</comment>
<dbReference type="GO" id="GO:0042254">
    <property type="term" value="P:ribosome biogenesis"/>
    <property type="evidence" value="ECO:0007669"/>
    <property type="project" value="UniProtKB-KW"/>
</dbReference>
<dbReference type="EMBL" id="QUNG01000002">
    <property type="protein sequence ID" value="REG85790.1"/>
    <property type="molecule type" value="Genomic_DNA"/>
</dbReference>
<keyword evidence="8" id="KW-1185">Reference proteome</keyword>
<comment type="caution">
    <text evidence="7">The sequence shown here is derived from an EMBL/GenBank/DDBJ whole genome shotgun (WGS) entry which is preliminary data.</text>
</comment>
<accession>A0A3E0DRP2</accession>
<evidence type="ECO:0000256" key="6">
    <source>
        <dbReference type="SAM" id="MobiDB-lite"/>
    </source>
</evidence>
<evidence type="ECO:0000313" key="8">
    <source>
        <dbReference type="Proteomes" id="UP000256542"/>
    </source>
</evidence>
<evidence type="ECO:0000256" key="2">
    <source>
        <dbReference type="ARBA" id="ARBA00010740"/>
    </source>
</evidence>
<evidence type="ECO:0000256" key="4">
    <source>
        <dbReference type="ARBA" id="ARBA00022517"/>
    </source>
</evidence>
<comment type="function">
    <text evidence="1">Plays a role in synthesis, processing and/or stability of 23S rRNA.</text>
</comment>
<gene>
    <name evidence="7" type="ORF">DFP81_102329</name>
</gene>
<dbReference type="Pfam" id="PF02620">
    <property type="entry name" value="YceD"/>
    <property type="match status" value="1"/>
</dbReference>
<organism evidence="7 8">
    <name type="scientific">Marinomonas pollencensis</name>
    <dbReference type="NCBI Taxonomy" id="491954"/>
    <lineage>
        <taxon>Bacteria</taxon>
        <taxon>Pseudomonadati</taxon>
        <taxon>Pseudomonadota</taxon>
        <taxon>Gammaproteobacteria</taxon>
        <taxon>Oceanospirillales</taxon>
        <taxon>Oceanospirillaceae</taxon>
        <taxon>Marinomonas</taxon>
    </lineage>
</organism>
<dbReference type="PANTHER" id="PTHR38099">
    <property type="entry name" value="LARGE RIBOSOMAL RNA SUBUNIT ACCUMULATION PROTEIN YCED"/>
    <property type="match status" value="1"/>
</dbReference>
<name>A0A3E0DRP2_9GAMM</name>
<protein>
    <recommendedName>
        <fullName evidence="3">Large ribosomal RNA subunit accumulation protein YceD</fullName>
    </recommendedName>
    <alternativeName>
        <fullName evidence="5">23S rRNA accumulation protein YceD</fullName>
    </alternativeName>
</protein>
<evidence type="ECO:0000256" key="5">
    <source>
        <dbReference type="ARBA" id="ARBA00031841"/>
    </source>
</evidence>
<dbReference type="RefSeq" id="WP_245959081.1">
    <property type="nucleotide sequence ID" value="NZ_QUNG01000002.1"/>
</dbReference>